<gene>
    <name evidence="1" type="ORF">UFOVP177_57</name>
</gene>
<name>A0A6J7WFD3_9CAUD</name>
<proteinExistence type="predicted"/>
<evidence type="ECO:0000313" key="1">
    <source>
        <dbReference type="EMBL" id="CAB5195081.1"/>
    </source>
</evidence>
<organism evidence="1">
    <name type="scientific">uncultured Caudovirales phage</name>
    <dbReference type="NCBI Taxonomy" id="2100421"/>
    <lineage>
        <taxon>Viruses</taxon>
        <taxon>Duplodnaviria</taxon>
        <taxon>Heunggongvirae</taxon>
        <taxon>Uroviricota</taxon>
        <taxon>Caudoviricetes</taxon>
        <taxon>Peduoviridae</taxon>
        <taxon>Maltschvirus</taxon>
        <taxon>Maltschvirus maltsch</taxon>
    </lineage>
</organism>
<accession>A0A6J7WFD3</accession>
<reference evidence="1" key="1">
    <citation type="submission" date="2020-05" db="EMBL/GenBank/DDBJ databases">
        <authorList>
            <person name="Chiriac C."/>
            <person name="Salcher M."/>
            <person name="Ghai R."/>
            <person name="Kavagutti S V."/>
        </authorList>
    </citation>
    <scope>NUCLEOTIDE SEQUENCE</scope>
</reference>
<dbReference type="EMBL" id="LR798223">
    <property type="protein sequence ID" value="CAB5195081.1"/>
    <property type="molecule type" value="Genomic_DNA"/>
</dbReference>
<sequence length="80" mass="9221">MTKNPRKRKDEYDWQAVIDGNRIGITNVIDGIRKGEVDELELEKLNNFVQFALALMQLSGPTKWAQAKLNAEMMHYLKGE</sequence>
<protein>
    <submittedName>
        <fullName evidence="1">Uncharacterized protein</fullName>
    </submittedName>
</protein>